<keyword evidence="9" id="KW-1185">Reference proteome</keyword>
<dbReference type="GO" id="GO:0016020">
    <property type="term" value="C:membrane"/>
    <property type="evidence" value="ECO:0007669"/>
    <property type="project" value="UniProtKB-SubCell"/>
</dbReference>
<dbReference type="InterPro" id="IPR020846">
    <property type="entry name" value="MFS_dom"/>
</dbReference>
<dbReference type="OrthoDB" id="1935484at2759"/>
<dbReference type="GO" id="GO:0022857">
    <property type="term" value="F:transmembrane transporter activity"/>
    <property type="evidence" value="ECO:0007669"/>
    <property type="project" value="InterPro"/>
</dbReference>
<feature type="transmembrane region" description="Helical" evidence="6">
    <location>
        <begin position="346"/>
        <end position="364"/>
    </location>
</feature>
<feature type="transmembrane region" description="Helical" evidence="6">
    <location>
        <begin position="376"/>
        <end position="396"/>
    </location>
</feature>
<dbReference type="SUPFAM" id="SSF103473">
    <property type="entry name" value="MFS general substrate transporter"/>
    <property type="match status" value="1"/>
</dbReference>
<feature type="transmembrane region" description="Helical" evidence="6">
    <location>
        <begin position="232"/>
        <end position="253"/>
    </location>
</feature>
<organism evidence="9">
    <name type="scientific">Candida tenuis (strain ATCC 10573 / BCRC 21748 / CBS 615 / JCM 9827 / NBRC 10315 / NRRL Y-1498 / VKM Y-70)</name>
    <name type="common">Yeast</name>
    <name type="synonym">Yamadazyma tenuis</name>
    <dbReference type="NCBI Taxonomy" id="590646"/>
    <lineage>
        <taxon>Eukaryota</taxon>
        <taxon>Fungi</taxon>
        <taxon>Dikarya</taxon>
        <taxon>Ascomycota</taxon>
        <taxon>Saccharomycotina</taxon>
        <taxon>Pichiomycetes</taxon>
        <taxon>Debaryomycetaceae</taxon>
        <taxon>Yamadazyma</taxon>
    </lineage>
</organism>
<evidence type="ECO:0000313" key="8">
    <source>
        <dbReference type="EMBL" id="EGV66725.1"/>
    </source>
</evidence>
<accession>G3AX97</accession>
<dbReference type="EMBL" id="GL996510">
    <property type="protein sequence ID" value="EGV66725.1"/>
    <property type="molecule type" value="Genomic_DNA"/>
</dbReference>
<evidence type="ECO:0000256" key="5">
    <source>
        <dbReference type="ARBA" id="ARBA00023136"/>
    </source>
</evidence>
<dbReference type="PROSITE" id="PS50850">
    <property type="entry name" value="MFS"/>
    <property type="match status" value="1"/>
</dbReference>
<dbReference type="Gene3D" id="1.20.1250.20">
    <property type="entry name" value="MFS general substrate transporter like domains"/>
    <property type="match status" value="1"/>
</dbReference>
<comment type="subcellular location">
    <subcellularLocation>
        <location evidence="1">Membrane</location>
        <topology evidence="1">Multi-pass membrane protein</topology>
    </subcellularLocation>
</comment>
<dbReference type="InterPro" id="IPR036259">
    <property type="entry name" value="MFS_trans_sf"/>
</dbReference>
<keyword evidence="5 6" id="KW-0472">Membrane</keyword>
<feature type="transmembrane region" description="Helical" evidence="6">
    <location>
        <begin position="471"/>
        <end position="492"/>
    </location>
</feature>
<evidence type="ECO:0000259" key="7">
    <source>
        <dbReference type="PROSITE" id="PS50850"/>
    </source>
</evidence>
<keyword evidence="4 6" id="KW-1133">Transmembrane helix</keyword>
<feature type="transmembrane region" description="Helical" evidence="6">
    <location>
        <begin position="164"/>
        <end position="187"/>
    </location>
</feature>
<gene>
    <name evidence="8" type="ORF">CANTEDRAFT_129076</name>
</gene>
<dbReference type="PANTHER" id="PTHR43791">
    <property type="entry name" value="PERMEASE-RELATED"/>
    <property type="match status" value="1"/>
</dbReference>
<dbReference type="Proteomes" id="UP000000707">
    <property type="component" value="Unassembled WGS sequence"/>
</dbReference>
<dbReference type="FunFam" id="1.20.1250.20:FF:000106">
    <property type="entry name" value="MFS transporter, putative"/>
    <property type="match status" value="1"/>
</dbReference>
<evidence type="ECO:0000256" key="1">
    <source>
        <dbReference type="ARBA" id="ARBA00004141"/>
    </source>
</evidence>
<dbReference type="HOGENOM" id="CLU_001265_2_0_1"/>
<sequence length="530" mass="60940">MAESKGVDVTETNSVDSQISSKIYEPTDVENPEVARKYYPTVNWENFKAFDPYFRWTNYEDRQATRQTDLKIFSVVALLFFALNLDRGNLSSAVAGGLLVDLEMTTNDYNLGNNLRSIGFIISEIPSQLIGKRFGPDWWIPLQVIAWSIVSIFQFFINGKRSYWALRFLLGLAQGGFIADAVQYLSYFYTRDQMGIRLALFWVTDSYSGIISNLLAIAFLKIDLNGVESWKWLFLFDGIITLALGILSFFIMVPGPTQTKTRFIPKGLFTEKQEKIIANRLLRDDPSKSDMHNREAVTVKQFFKTLSDYDLWPLLILSLVFEIPQNPIKAYLNINLKALNFTTDQIIYLNIPIEVFVGITLIAITSLSEWLNERALVSLLPQIWLLIFIIIEYTSVEKLSPWSQYAIEFFVLSTPSAQAIIVSWCSRVSYSVRARAISAPMSNIGIQLAGIIGNNIYRADDAPYYKRGNRVLIGIAAMNIVLFILTKLYYIWRNKTKREKWNSFTEEEKEDYLAKHHDDGNKRLDYLFEH</sequence>
<keyword evidence="3 6" id="KW-0812">Transmembrane</keyword>
<dbReference type="AlphaFoldDB" id="G3AX97"/>
<feature type="transmembrane region" description="Helical" evidence="6">
    <location>
        <begin position="138"/>
        <end position="157"/>
    </location>
</feature>
<dbReference type="PANTHER" id="PTHR43791:SF65">
    <property type="entry name" value="MAJOR FACILITATOR SUPERFAMILY (MFS) PROFILE DOMAIN-CONTAINING PROTEIN-RELATED"/>
    <property type="match status" value="1"/>
</dbReference>
<dbReference type="Pfam" id="PF07690">
    <property type="entry name" value="MFS_1"/>
    <property type="match status" value="1"/>
</dbReference>
<dbReference type="InterPro" id="IPR011701">
    <property type="entry name" value="MFS"/>
</dbReference>
<proteinExistence type="predicted"/>
<evidence type="ECO:0000313" key="9">
    <source>
        <dbReference type="Proteomes" id="UP000000707"/>
    </source>
</evidence>
<feature type="transmembrane region" description="Helical" evidence="6">
    <location>
        <begin position="199"/>
        <end position="220"/>
    </location>
</feature>
<reference evidence="8 9" key="1">
    <citation type="journal article" date="2011" name="Proc. Natl. Acad. Sci. U.S.A.">
        <title>Comparative genomics of xylose-fermenting fungi for enhanced biofuel production.</title>
        <authorList>
            <person name="Wohlbach D.J."/>
            <person name="Kuo A."/>
            <person name="Sato T.K."/>
            <person name="Potts K.M."/>
            <person name="Salamov A.A."/>
            <person name="LaButti K.M."/>
            <person name="Sun H."/>
            <person name="Clum A."/>
            <person name="Pangilinan J.L."/>
            <person name="Lindquist E.A."/>
            <person name="Lucas S."/>
            <person name="Lapidus A."/>
            <person name="Jin M."/>
            <person name="Gunawan C."/>
            <person name="Balan V."/>
            <person name="Dale B.E."/>
            <person name="Jeffries T.W."/>
            <person name="Zinkel R."/>
            <person name="Barry K.W."/>
            <person name="Grigoriev I.V."/>
            <person name="Gasch A.P."/>
        </authorList>
    </citation>
    <scope>NUCLEOTIDE SEQUENCE [LARGE SCALE GENOMIC DNA]</scope>
    <source>
        <strain evidence="9">ATCC 10573 / BCRC 21748 / CBS 615 / JCM 9827 / NBRC 10315 / NRRL Y-1498 / VKM Y-70</strain>
    </source>
</reference>
<feature type="domain" description="Major facilitator superfamily (MFS) profile" evidence="7">
    <location>
        <begin position="72"/>
        <end position="494"/>
    </location>
</feature>
<protein>
    <submittedName>
        <fullName evidence="8">MFS general substrate transporter</fullName>
    </submittedName>
</protein>
<evidence type="ECO:0000256" key="4">
    <source>
        <dbReference type="ARBA" id="ARBA00022989"/>
    </source>
</evidence>
<evidence type="ECO:0000256" key="6">
    <source>
        <dbReference type="SAM" id="Phobius"/>
    </source>
</evidence>
<keyword evidence="2" id="KW-0813">Transport</keyword>
<evidence type="ECO:0000256" key="3">
    <source>
        <dbReference type="ARBA" id="ARBA00022692"/>
    </source>
</evidence>
<dbReference type="eggNOG" id="KOG2533">
    <property type="taxonomic scope" value="Eukaryota"/>
</dbReference>
<evidence type="ECO:0000256" key="2">
    <source>
        <dbReference type="ARBA" id="ARBA00022448"/>
    </source>
</evidence>
<name>G3AX97_CANTC</name>